<dbReference type="Proteomes" id="UP000001449">
    <property type="component" value="Chromosome 9"/>
</dbReference>
<reference evidence="3 4" key="2">
    <citation type="journal article" date="2008" name="Nature">
        <title>The Phaeodactylum genome reveals the evolutionary history of diatom genomes.</title>
        <authorList>
            <person name="Bowler C."/>
            <person name="Allen A.E."/>
            <person name="Badger J.H."/>
            <person name="Grimwood J."/>
            <person name="Jabbari K."/>
            <person name="Kuo A."/>
            <person name="Maheswari U."/>
            <person name="Martens C."/>
            <person name="Maumus F."/>
            <person name="Otillar R.P."/>
            <person name="Rayko E."/>
            <person name="Salamov A."/>
            <person name="Vandepoele K."/>
            <person name="Beszteri B."/>
            <person name="Gruber A."/>
            <person name="Heijde M."/>
            <person name="Katinka M."/>
            <person name="Mock T."/>
            <person name="Valentin K."/>
            <person name="Verret F."/>
            <person name="Berges J.A."/>
            <person name="Brownlee C."/>
            <person name="Cadoret J.P."/>
            <person name="Chiovitti A."/>
            <person name="Choi C.J."/>
            <person name="Coesel S."/>
            <person name="De Martino A."/>
            <person name="Detter J.C."/>
            <person name="Durkin C."/>
            <person name="Falciatore A."/>
            <person name="Fournet J."/>
            <person name="Haruta M."/>
            <person name="Huysman M.J."/>
            <person name="Jenkins B.D."/>
            <person name="Jiroutova K."/>
            <person name="Jorgensen R.E."/>
            <person name="Joubert Y."/>
            <person name="Kaplan A."/>
            <person name="Kroger N."/>
            <person name="Kroth P.G."/>
            <person name="La Roche J."/>
            <person name="Lindquist E."/>
            <person name="Lommer M."/>
            <person name="Martin-Jezequel V."/>
            <person name="Lopez P.J."/>
            <person name="Lucas S."/>
            <person name="Mangogna M."/>
            <person name="McGinnis K."/>
            <person name="Medlin L.K."/>
            <person name="Montsant A."/>
            <person name="Oudot-Le Secq M.P."/>
            <person name="Napoli C."/>
            <person name="Obornik M."/>
            <person name="Parker M.S."/>
            <person name="Petit J.L."/>
            <person name="Porcel B.M."/>
            <person name="Poulsen N."/>
            <person name="Robison M."/>
            <person name="Rychlewski L."/>
            <person name="Rynearson T.A."/>
            <person name="Schmutz J."/>
            <person name="Shapiro H."/>
            <person name="Siaut M."/>
            <person name="Stanley M."/>
            <person name="Sussman M.R."/>
            <person name="Taylor A.R."/>
            <person name="Vardi A."/>
            <person name="von Dassow P."/>
            <person name="Vyverman W."/>
            <person name="Willis A."/>
            <person name="Wyrwicz L.S."/>
            <person name="Rokhsar D.S."/>
            <person name="Weissenbach J."/>
            <person name="Armbrust E.V."/>
            <person name="Green B.R."/>
            <person name="Van de Peer Y."/>
            <person name="Grigoriev I.V."/>
        </authorList>
    </citation>
    <scope>NUCLEOTIDE SEQUENCE [LARGE SCALE GENOMIC DNA]</scope>
    <source>
        <strain evidence="3 4">CCMP1335</strain>
    </source>
</reference>
<reference evidence="3 4" key="1">
    <citation type="journal article" date="2004" name="Science">
        <title>The genome of the diatom Thalassiosira pseudonana: ecology, evolution, and metabolism.</title>
        <authorList>
            <person name="Armbrust E.V."/>
            <person name="Berges J.A."/>
            <person name="Bowler C."/>
            <person name="Green B.R."/>
            <person name="Martinez D."/>
            <person name="Putnam N.H."/>
            <person name="Zhou S."/>
            <person name="Allen A.E."/>
            <person name="Apt K.E."/>
            <person name="Bechner M."/>
            <person name="Brzezinski M.A."/>
            <person name="Chaal B.K."/>
            <person name="Chiovitti A."/>
            <person name="Davis A.K."/>
            <person name="Demarest M.S."/>
            <person name="Detter J.C."/>
            <person name="Glavina T."/>
            <person name="Goodstein D."/>
            <person name="Hadi M.Z."/>
            <person name="Hellsten U."/>
            <person name="Hildebrand M."/>
            <person name="Jenkins B.D."/>
            <person name="Jurka J."/>
            <person name="Kapitonov V.V."/>
            <person name="Kroger N."/>
            <person name="Lau W.W."/>
            <person name="Lane T.W."/>
            <person name="Larimer F.W."/>
            <person name="Lippmeier J.C."/>
            <person name="Lucas S."/>
            <person name="Medina M."/>
            <person name="Montsant A."/>
            <person name="Obornik M."/>
            <person name="Parker M.S."/>
            <person name="Palenik B."/>
            <person name="Pazour G.J."/>
            <person name="Richardson P.M."/>
            <person name="Rynearson T.A."/>
            <person name="Saito M.A."/>
            <person name="Schwartz D.C."/>
            <person name="Thamatrakoln K."/>
            <person name="Valentin K."/>
            <person name="Vardi A."/>
            <person name="Wilkerson F.P."/>
            <person name="Rokhsar D.S."/>
        </authorList>
    </citation>
    <scope>NUCLEOTIDE SEQUENCE [LARGE SCALE GENOMIC DNA]</scope>
    <source>
        <strain evidence="3 4">CCMP1335</strain>
    </source>
</reference>
<keyword evidence="2" id="KW-1133">Transmembrane helix</keyword>
<keyword evidence="2" id="KW-0472">Membrane</keyword>
<dbReference type="PaxDb" id="35128-Thaps24028"/>
<keyword evidence="2" id="KW-0812">Transmembrane</keyword>
<dbReference type="eggNOG" id="ENOG502RJX3">
    <property type="taxonomic scope" value="Eukaryota"/>
</dbReference>
<keyword evidence="4" id="KW-1185">Reference proteome</keyword>
<name>B8C8F6_THAPS</name>
<gene>
    <name evidence="3" type="ORF">THAPSDRAFT_24028</name>
</gene>
<protein>
    <submittedName>
        <fullName evidence="3">Uncharacterized protein</fullName>
    </submittedName>
</protein>
<evidence type="ECO:0000256" key="1">
    <source>
        <dbReference type="SAM" id="MobiDB-lite"/>
    </source>
</evidence>
<accession>B8C8F6</accession>
<dbReference type="RefSeq" id="XP_002292500.1">
    <property type="nucleotide sequence ID" value="XM_002292464.1"/>
</dbReference>
<dbReference type="EMBL" id="CM000645">
    <property type="protein sequence ID" value="EED90475.1"/>
    <property type="molecule type" value="Genomic_DNA"/>
</dbReference>
<proteinExistence type="predicted"/>
<evidence type="ECO:0000313" key="4">
    <source>
        <dbReference type="Proteomes" id="UP000001449"/>
    </source>
</evidence>
<organism evidence="3 4">
    <name type="scientific">Thalassiosira pseudonana</name>
    <name type="common">Marine diatom</name>
    <name type="synonym">Cyclotella nana</name>
    <dbReference type="NCBI Taxonomy" id="35128"/>
    <lineage>
        <taxon>Eukaryota</taxon>
        <taxon>Sar</taxon>
        <taxon>Stramenopiles</taxon>
        <taxon>Ochrophyta</taxon>
        <taxon>Bacillariophyta</taxon>
        <taxon>Coscinodiscophyceae</taxon>
        <taxon>Thalassiosirophycidae</taxon>
        <taxon>Thalassiosirales</taxon>
        <taxon>Thalassiosiraceae</taxon>
        <taxon>Thalassiosira</taxon>
    </lineage>
</organism>
<dbReference type="AlphaFoldDB" id="B8C8F6"/>
<dbReference type="InParanoid" id="B8C8F6"/>
<feature type="compositionally biased region" description="Low complexity" evidence="1">
    <location>
        <begin position="97"/>
        <end position="117"/>
    </location>
</feature>
<feature type="region of interest" description="Disordered" evidence="1">
    <location>
        <begin position="97"/>
        <end position="123"/>
    </location>
</feature>
<feature type="transmembrane region" description="Helical" evidence="2">
    <location>
        <begin position="343"/>
        <end position="365"/>
    </location>
</feature>
<sequence>MSYKNNTPCDSNDIAAYLLDLADDDGLIMDILPCANQTTTSTTELPTTTTTVTVQPTTTSSSTQEVTSISSTILSEATTTEEPIVITLPPVTTTKAASSTTSVQTTSQTKATIGTSDTGDDKDTTTIEEVKEVDSSFYTCHPNPTSLQNGVLQPDGDFVQLDIVYDYELHATEGADVVVSIAAVESRIVKDLAGEYGLVECTGRRLASDRRMGGLRRRSLNVVQRSVEENYYGIVALGSDPEDEVLSDYECTTQVASSTCTSIRGYMTAYLETIADVTTTEADLLSSIQKGMNDNVYTTDGVSKLSFIGTREAKQDANVHSIEEGINRSTSKVNSDSTNKPPLLTIGLSVFFVALASAAMFAMYLQRKKRNYGDDSVASLRNAQPMVQQPVQPIDLEDDMHLLPSPDKLDMRSLDELSEASTEDYDDVYTMEDEGGESTYGDMENLQPTTAGSSLAAMGVASTLTTRMSMDSL</sequence>
<dbReference type="GeneID" id="7450955"/>
<evidence type="ECO:0000256" key="2">
    <source>
        <dbReference type="SAM" id="Phobius"/>
    </source>
</evidence>
<evidence type="ECO:0000313" key="3">
    <source>
        <dbReference type="EMBL" id="EED90475.1"/>
    </source>
</evidence>
<dbReference type="HOGENOM" id="CLU_578114_0_0_1"/>
<dbReference type="KEGG" id="tps:THAPSDRAFT_24028"/>